<dbReference type="AlphaFoldDB" id="A0A6F9D5M2"/>
<dbReference type="SUPFAM" id="SSF57552">
    <property type="entry name" value="Blood coagulation inhibitor (disintegrin)"/>
    <property type="match status" value="1"/>
</dbReference>
<keyword evidence="1" id="KW-0479">Metal-binding</keyword>
<name>A0A6F9D5M2_9ASCI</name>
<feature type="domain" description="Peptidase M12B" evidence="6">
    <location>
        <begin position="231"/>
        <end position="476"/>
    </location>
</feature>
<evidence type="ECO:0000313" key="7">
    <source>
        <dbReference type="EMBL" id="CAB3219989.1"/>
    </source>
</evidence>
<evidence type="ECO:0000256" key="3">
    <source>
        <dbReference type="SAM" id="Phobius"/>
    </source>
</evidence>
<dbReference type="SMART" id="SM00050">
    <property type="entry name" value="DISIN"/>
    <property type="match status" value="1"/>
</dbReference>
<dbReference type="Pfam" id="PF00200">
    <property type="entry name" value="Disintegrin"/>
    <property type="match status" value="1"/>
</dbReference>
<feature type="active site" evidence="1">
    <location>
        <position position="403"/>
    </location>
</feature>
<feature type="domain" description="Disintegrin" evidence="5">
    <location>
        <begin position="477"/>
        <end position="570"/>
    </location>
</feature>
<dbReference type="InterPro" id="IPR036436">
    <property type="entry name" value="Disintegrin_dom_sf"/>
</dbReference>
<dbReference type="GO" id="GO:0006509">
    <property type="term" value="P:membrane protein ectodomain proteolysis"/>
    <property type="evidence" value="ECO:0007669"/>
    <property type="project" value="TreeGrafter"/>
</dbReference>
<feature type="region of interest" description="Disordered" evidence="2">
    <location>
        <begin position="200"/>
        <end position="225"/>
    </location>
</feature>
<feature type="transmembrane region" description="Helical" evidence="3">
    <location>
        <begin position="686"/>
        <end position="708"/>
    </location>
</feature>
<evidence type="ECO:0000256" key="2">
    <source>
        <dbReference type="SAM" id="MobiDB-lite"/>
    </source>
</evidence>
<keyword evidence="4" id="KW-0732">Signal</keyword>
<organism evidence="7">
    <name type="scientific">Phallusia mammillata</name>
    <dbReference type="NCBI Taxonomy" id="59560"/>
    <lineage>
        <taxon>Eukaryota</taxon>
        <taxon>Metazoa</taxon>
        <taxon>Chordata</taxon>
        <taxon>Tunicata</taxon>
        <taxon>Ascidiacea</taxon>
        <taxon>Phlebobranchia</taxon>
        <taxon>Ascidiidae</taxon>
        <taxon>Phallusia</taxon>
    </lineage>
</organism>
<dbReference type="PROSITE" id="PS50214">
    <property type="entry name" value="DISINTEGRIN_2"/>
    <property type="match status" value="1"/>
</dbReference>
<evidence type="ECO:0000256" key="4">
    <source>
        <dbReference type="SAM" id="SignalP"/>
    </source>
</evidence>
<dbReference type="EMBL" id="LR782709">
    <property type="protein sequence ID" value="CAB3219989.1"/>
    <property type="molecule type" value="mRNA"/>
</dbReference>
<dbReference type="PROSITE" id="PS50215">
    <property type="entry name" value="ADAM_MEPRO"/>
    <property type="match status" value="1"/>
</dbReference>
<keyword evidence="7" id="KW-0645">Protease</keyword>
<dbReference type="SUPFAM" id="SSF55486">
    <property type="entry name" value="Metalloproteases ('zincins'), catalytic domain"/>
    <property type="match status" value="1"/>
</dbReference>
<keyword evidence="7" id="KW-0378">Hydrolase</keyword>
<keyword evidence="1" id="KW-0862">Zinc</keyword>
<protein>
    <submittedName>
        <fullName evidence="7">ADAM 17-like protease</fullName>
    </submittedName>
</protein>
<dbReference type="InterPro" id="IPR001590">
    <property type="entry name" value="Peptidase_M12B"/>
</dbReference>
<comment type="caution">
    <text evidence="1">Lacks conserved residue(s) required for the propagation of feature annotation.</text>
</comment>
<feature type="binding site" evidence="1">
    <location>
        <position position="406"/>
    </location>
    <ligand>
        <name>Zn(2+)</name>
        <dbReference type="ChEBI" id="CHEBI:29105"/>
        <note>catalytic</note>
    </ligand>
</feature>
<dbReference type="InterPro" id="IPR051489">
    <property type="entry name" value="ADAM_Metalloproteinase"/>
</dbReference>
<evidence type="ECO:0000256" key="1">
    <source>
        <dbReference type="PROSITE-ProRule" id="PRU00276"/>
    </source>
</evidence>
<feature type="compositionally biased region" description="Basic and acidic residues" evidence="2">
    <location>
        <begin position="200"/>
        <end position="219"/>
    </location>
</feature>
<feature type="chain" id="PRO_5026000914" evidence="4">
    <location>
        <begin position="20"/>
        <end position="905"/>
    </location>
</feature>
<gene>
    <name evidence="7" type="primary">Adam17</name>
</gene>
<proteinExistence type="evidence at transcript level"/>
<dbReference type="InterPro" id="IPR001762">
    <property type="entry name" value="Disintegrin_dom"/>
</dbReference>
<keyword evidence="3" id="KW-0812">Transmembrane</keyword>
<accession>A0A6F9D5M2</accession>
<dbReference type="GO" id="GO:0005886">
    <property type="term" value="C:plasma membrane"/>
    <property type="evidence" value="ECO:0007669"/>
    <property type="project" value="TreeGrafter"/>
</dbReference>
<feature type="binding site" evidence="1">
    <location>
        <position position="412"/>
    </location>
    <ligand>
        <name>Zn(2+)</name>
        <dbReference type="ChEBI" id="CHEBI:29105"/>
        <note>catalytic</note>
    </ligand>
</feature>
<feature type="binding site" evidence="1">
    <location>
        <position position="402"/>
    </location>
    <ligand>
        <name>Zn(2+)</name>
        <dbReference type="ChEBI" id="CHEBI:29105"/>
        <note>catalytic</note>
    </ligand>
</feature>
<dbReference type="PANTHER" id="PTHR45702:SF6">
    <property type="entry name" value="DISINTEGRIN AND METALLOPROTEINASE DOMAIN-CONTAINING PROTEIN 17"/>
    <property type="match status" value="1"/>
</dbReference>
<sequence>MQYNAVLFVPLILASLVSGETSHPLHGRLHTWQTIKEGDLYFHRQKRSLDAEKELPTLDKQISFNVFERTFTLSLMPSTEVFAPGFKAYVTSQYDTHKIDVDKSTVMKGVVLGDAQSSVTAHMHDNLLTANIVTKNETFIVEPLWRHLPQPQKVSSGKCTQCRDLLVYRESDIIKEHLLHPHKKGGFCDTEKLMKEFWNKNENVKNNKSREQKHTDRSVHSRQKRAAGNKKICKISLVADFRFYREMGNSSVLETMYYLINLIDRVNKIYKKTNWDASGETMYTGYGFQIGEITIHNDTTFTESTRYNMDQLWGAKDLLEAFSEDNRSVCLSHLFTYVDFENGLLGLAYVGSEKVDNVGGICTKPYRPSRSPKPLYLNTGLTSTVNWGQKILTTEADLVTAHELGHNFGAEHDDGHGSGYTADSCTPGQANNGNYIMYPAAVSGQYPNNNRFSDCSKHNIMPSLLKKAPICFHEDKNSFCGNYQVEEHDNETCDVGYITGMANADRCCFSNCTLKPGAKCSNKNYPCCTEDCQAESTSKMCRAHIPGLCWKDAYCDGKSFYCPQAEPVPDNTTCGDNGKCKNGVCQPFCVTKGKQPCLCTQNKEHFCLRCCAPLNATGEAMTEKCTPYIEPGTKGFLKLLDNATCTLGYCQNGVCNKQTQDVIERVWDIFKHIAPDKIGEFLADNIVGTVLVFSLLFWIPCGCLVNFVDKKRMKERQKEERWFNEKAGGDANFSRAFRGVGAGSAPPTPRIRIQRTGANWTGGNMAMRSGIGAREQWRASQERGLVIRKSHENLTEGPAPTATVNGAKPVRPREINVEPLYRRPKVISPSRSHPSLTSSLDDKSFEGEVKPIAASSTTDIPTAVLNADRDDTADEGDNGHALPVRRKFLLRQEALVSPVLKDTCV</sequence>
<dbReference type="Gene3D" id="3.40.390.10">
    <property type="entry name" value="Collagenase (Catalytic Domain)"/>
    <property type="match status" value="1"/>
</dbReference>
<evidence type="ECO:0000259" key="6">
    <source>
        <dbReference type="PROSITE" id="PS50215"/>
    </source>
</evidence>
<evidence type="ECO:0000259" key="5">
    <source>
        <dbReference type="PROSITE" id="PS50214"/>
    </source>
</evidence>
<reference evidence="7" key="1">
    <citation type="submission" date="2020-04" db="EMBL/GenBank/DDBJ databases">
        <authorList>
            <person name="Neveu A P."/>
        </authorList>
    </citation>
    <scope>NUCLEOTIDE SEQUENCE</scope>
    <source>
        <tissue evidence="7">Whole embryo</tissue>
    </source>
</reference>
<feature type="signal peptide" evidence="4">
    <location>
        <begin position="1"/>
        <end position="19"/>
    </location>
</feature>
<keyword evidence="3" id="KW-0472">Membrane</keyword>
<dbReference type="Pfam" id="PF13574">
    <property type="entry name" value="Reprolysin_2"/>
    <property type="match status" value="1"/>
</dbReference>
<dbReference type="GO" id="GO:0046872">
    <property type="term" value="F:metal ion binding"/>
    <property type="evidence" value="ECO:0007669"/>
    <property type="project" value="UniProtKB-KW"/>
</dbReference>
<keyword evidence="3" id="KW-1133">Transmembrane helix</keyword>
<dbReference type="InterPro" id="IPR024079">
    <property type="entry name" value="MetalloPept_cat_dom_sf"/>
</dbReference>
<dbReference type="PANTHER" id="PTHR45702">
    <property type="entry name" value="ADAM10/ADAM17 METALLOPEPTIDASE FAMILY MEMBER"/>
    <property type="match status" value="1"/>
</dbReference>
<dbReference type="GO" id="GO:0007219">
    <property type="term" value="P:Notch signaling pathway"/>
    <property type="evidence" value="ECO:0007669"/>
    <property type="project" value="TreeGrafter"/>
</dbReference>
<dbReference type="GO" id="GO:0004222">
    <property type="term" value="F:metalloendopeptidase activity"/>
    <property type="evidence" value="ECO:0007669"/>
    <property type="project" value="InterPro"/>
</dbReference>